<comment type="similarity">
    <text evidence="1">Belongs to the enoyl-CoA hydratase/isomerase family.</text>
</comment>
<reference evidence="2" key="1">
    <citation type="submission" date="2021-06" db="EMBL/GenBank/DDBJ databases">
        <authorList>
            <person name="Kallberg Y."/>
            <person name="Tangrot J."/>
            <person name="Rosling A."/>
        </authorList>
    </citation>
    <scope>NUCLEOTIDE SEQUENCE</scope>
    <source>
        <strain evidence="2">IA702</strain>
    </source>
</reference>
<evidence type="ECO:0000313" key="3">
    <source>
        <dbReference type="Proteomes" id="UP000789572"/>
    </source>
</evidence>
<organism evidence="2 3">
    <name type="scientific">Paraglomus occultum</name>
    <dbReference type="NCBI Taxonomy" id="144539"/>
    <lineage>
        <taxon>Eukaryota</taxon>
        <taxon>Fungi</taxon>
        <taxon>Fungi incertae sedis</taxon>
        <taxon>Mucoromycota</taxon>
        <taxon>Glomeromycotina</taxon>
        <taxon>Glomeromycetes</taxon>
        <taxon>Paraglomerales</taxon>
        <taxon>Paraglomeraceae</taxon>
        <taxon>Paraglomus</taxon>
    </lineage>
</organism>
<name>A0A9N9GXH1_9GLOM</name>
<comment type="caution">
    <text evidence="2">The sequence shown here is derived from an EMBL/GenBank/DDBJ whole genome shotgun (WGS) entry which is preliminary data.</text>
</comment>
<proteinExistence type="inferred from homology"/>
<protein>
    <submittedName>
        <fullName evidence="2">9922_t:CDS:1</fullName>
    </submittedName>
</protein>
<dbReference type="OrthoDB" id="448450at2759"/>
<dbReference type="InterPro" id="IPR014748">
    <property type="entry name" value="Enoyl-CoA_hydra_C"/>
</dbReference>
<gene>
    <name evidence="2" type="ORF">POCULU_LOCUS9199</name>
</gene>
<dbReference type="Proteomes" id="UP000789572">
    <property type="component" value="Unassembled WGS sequence"/>
</dbReference>
<sequence length="261" mass="28559">MSNEILIAKLNNVALITLNRPQNGNALTSKMADELICAFQELAADTSIRVIIITGAGKCFCTGLDLSTGQSSTDLDDMILKGMRLFEIIKSSKKPVIAQINGPALGGGVGLVFTTDVRIMTRQSYFRLPEVKRGLIPAIISQYIVPEIGIFKANQYMLTGEKISSEEALRGNFITCVVDDHRQLEDKVKTYANELISSAPNAMATIKTLVSVVGSGASKLEKVHHVKNVFVKMMRSEEAAYGIQAFGRKEKPDWSKFNSNL</sequence>
<dbReference type="InterPro" id="IPR001753">
    <property type="entry name" value="Enoyl-CoA_hydra/iso"/>
</dbReference>
<dbReference type="SUPFAM" id="SSF52096">
    <property type="entry name" value="ClpP/crotonase"/>
    <property type="match status" value="1"/>
</dbReference>
<dbReference type="CDD" id="cd06558">
    <property type="entry name" value="crotonase-like"/>
    <property type="match status" value="1"/>
</dbReference>
<dbReference type="InterPro" id="IPR029045">
    <property type="entry name" value="ClpP/crotonase-like_dom_sf"/>
</dbReference>
<evidence type="ECO:0000313" key="2">
    <source>
        <dbReference type="EMBL" id="CAG8636746.1"/>
    </source>
</evidence>
<accession>A0A9N9GXH1</accession>
<dbReference type="Gene3D" id="3.90.226.10">
    <property type="entry name" value="2-enoyl-CoA Hydratase, Chain A, domain 1"/>
    <property type="match status" value="1"/>
</dbReference>
<dbReference type="Gene3D" id="1.10.12.10">
    <property type="entry name" value="Lyase 2-enoyl-coa Hydratase, Chain A, domain 2"/>
    <property type="match status" value="1"/>
</dbReference>
<dbReference type="EMBL" id="CAJVPJ010003208">
    <property type="protein sequence ID" value="CAG8636746.1"/>
    <property type="molecule type" value="Genomic_DNA"/>
</dbReference>
<evidence type="ECO:0000256" key="1">
    <source>
        <dbReference type="ARBA" id="ARBA00005254"/>
    </source>
</evidence>
<keyword evidence="3" id="KW-1185">Reference proteome</keyword>
<dbReference type="InterPro" id="IPR051683">
    <property type="entry name" value="Enoyl-CoA_Hydratase/Isomerase"/>
</dbReference>
<dbReference type="PANTHER" id="PTHR42964">
    <property type="entry name" value="ENOYL-COA HYDRATASE"/>
    <property type="match status" value="1"/>
</dbReference>
<dbReference type="Pfam" id="PF00378">
    <property type="entry name" value="ECH_1"/>
    <property type="match status" value="1"/>
</dbReference>
<dbReference type="PANTHER" id="PTHR42964:SF1">
    <property type="entry name" value="POLYKETIDE BIOSYNTHESIS ENOYL-COA HYDRATASE PKSH-RELATED"/>
    <property type="match status" value="1"/>
</dbReference>
<dbReference type="AlphaFoldDB" id="A0A9N9GXH1"/>